<evidence type="ECO:0000256" key="4">
    <source>
        <dbReference type="ARBA" id="ARBA00023136"/>
    </source>
</evidence>
<protein>
    <submittedName>
        <fullName evidence="9">SusD family protein</fullName>
    </submittedName>
</protein>
<evidence type="ECO:0000259" key="8">
    <source>
        <dbReference type="Pfam" id="PF14322"/>
    </source>
</evidence>
<dbReference type="Pfam" id="PF14322">
    <property type="entry name" value="SusD-like_3"/>
    <property type="match status" value="1"/>
</dbReference>
<feature type="domain" description="SusD-like N-terminal" evidence="8">
    <location>
        <begin position="77"/>
        <end position="228"/>
    </location>
</feature>
<reference evidence="9 10" key="1">
    <citation type="submission" date="2016-10" db="EMBL/GenBank/DDBJ databases">
        <authorList>
            <person name="de Groot N.N."/>
        </authorList>
    </citation>
    <scope>NUCLEOTIDE SEQUENCE [LARGE SCALE GENOMIC DNA]</scope>
    <source>
        <strain evidence="9 10">DSM 23048</strain>
    </source>
</reference>
<dbReference type="Pfam" id="PF07980">
    <property type="entry name" value="SusD_RagB"/>
    <property type="match status" value="1"/>
</dbReference>
<dbReference type="RefSeq" id="WP_074746823.1">
    <property type="nucleotide sequence ID" value="NZ_FNYS01000013.1"/>
</dbReference>
<evidence type="ECO:0000313" key="10">
    <source>
        <dbReference type="Proteomes" id="UP000183077"/>
    </source>
</evidence>
<keyword evidence="3 6" id="KW-0732">Signal</keyword>
<gene>
    <name evidence="9" type="ORF">SAMN04488018_11362</name>
</gene>
<evidence type="ECO:0000256" key="3">
    <source>
        <dbReference type="ARBA" id="ARBA00022729"/>
    </source>
</evidence>
<proteinExistence type="inferred from homology"/>
<dbReference type="AlphaFoldDB" id="A0A1H6W9G1"/>
<evidence type="ECO:0000256" key="5">
    <source>
        <dbReference type="ARBA" id="ARBA00023237"/>
    </source>
</evidence>
<sequence length="459" mass="52761">MKTKHLFILYLFALSVISTSCESAIQVDMPNNQMGTDDIYQDISTTKAALATLYANFRDASIFTGQGTGLGTVMSMYTDELTSFSEINSNLGTFDIFNNSIRANNPTINSLWNSSYKNIYAINAFIQGVSLSKHLNTNDKDPLIAKALLLRSIYYQNLVQLFGDIPYTTTIDYQSNTTIKKTPYLQVLSLIELDLKHSLTSLDATFEKPNRIYPNKAAAELLLAQNYLLQHKYDLAQNLSSLITSNSLFTLETDITKVFKNNAKSTIWQLMPSNSGLSTWEARTYYFNITPPTDHALSQDLINSFSTNDLRLKNWIREVSGNNKTFYHSYKYKNISNNTDEYSIVFRVEQAYFVLIESLIHQNNTIEAIKYLNLFRKRANISLLPNTLTKEECIKEMLMESQKEFFTEQGHRFFDLKRNNQLHILNKVKPNWKTNHRLLPYPEKEISLNNNLLPQNDGY</sequence>
<evidence type="ECO:0000256" key="2">
    <source>
        <dbReference type="ARBA" id="ARBA00006275"/>
    </source>
</evidence>
<accession>A0A1H6W9G1</accession>
<evidence type="ECO:0000256" key="1">
    <source>
        <dbReference type="ARBA" id="ARBA00004442"/>
    </source>
</evidence>
<feature type="domain" description="RagB/SusD" evidence="7">
    <location>
        <begin position="322"/>
        <end position="459"/>
    </location>
</feature>
<feature type="chain" id="PRO_5010364247" evidence="6">
    <location>
        <begin position="24"/>
        <end position="459"/>
    </location>
</feature>
<comment type="similarity">
    <text evidence="2">Belongs to the SusD family.</text>
</comment>
<dbReference type="SUPFAM" id="SSF48452">
    <property type="entry name" value="TPR-like"/>
    <property type="match status" value="1"/>
</dbReference>
<keyword evidence="5" id="KW-0998">Cell outer membrane</keyword>
<evidence type="ECO:0000259" key="7">
    <source>
        <dbReference type="Pfam" id="PF07980"/>
    </source>
</evidence>
<evidence type="ECO:0000313" key="9">
    <source>
        <dbReference type="EMBL" id="SEJ13659.1"/>
    </source>
</evidence>
<dbReference type="InterPro" id="IPR033985">
    <property type="entry name" value="SusD-like_N"/>
</dbReference>
<comment type="subcellular location">
    <subcellularLocation>
        <location evidence="1">Cell outer membrane</location>
    </subcellularLocation>
</comment>
<organism evidence="9 10">
    <name type="scientific">Myroides marinus</name>
    <dbReference type="NCBI Taxonomy" id="703342"/>
    <lineage>
        <taxon>Bacteria</taxon>
        <taxon>Pseudomonadati</taxon>
        <taxon>Bacteroidota</taxon>
        <taxon>Flavobacteriia</taxon>
        <taxon>Flavobacteriales</taxon>
        <taxon>Flavobacteriaceae</taxon>
        <taxon>Myroides</taxon>
    </lineage>
</organism>
<dbReference type="Gene3D" id="1.25.40.390">
    <property type="match status" value="1"/>
</dbReference>
<dbReference type="EMBL" id="FNYS01000013">
    <property type="protein sequence ID" value="SEJ13659.1"/>
    <property type="molecule type" value="Genomic_DNA"/>
</dbReference>
<dbReference type="GO" id="GO:0009279">
    <property type="term" value="C:cell outer membrane"/>
    <property type="evidence" value="ECO:0007669"/>
    <property type="project" value="UniProtKB-SubCell"/>
</dbReference>
<name>A0A1H6W9G1_9FLAO</name>
<evidence type="ECO:0000256" key="6">
    <source>
        <dbReference type="SAM" id="SignalP"/>
    </source>
</evidence>
<keyword evidence="4" id="KW-0472">Membrane</keyword>
<dbReference type="GeneID" id="82257804"/>
<dbReference type="InterPro" id="IPR011990">
    <property type="entry name" value="TPR-like_helical_dom_sf"/>
</dbReference>
<dbReference type="InterPro" id="IPR012944">
    <property type="entry name" value="SusD_RagB_dom"/>
</dbReference>
<dbReference type="Proteomes" id="UP000183077">
    <property type="component" value="Unassembled WGS sequence"/>
</dbReference>
<feature type="signal peptide" evidence="6">
    <location>
        <begin position="1"/>
        <end position="23"/>
    </location>
</feature>
<dbReference type="PROSITE" id="PS51257">
    <property type="entry name" value="PROKAR_LIPOPROTEIN"/>
    <property type="match status" value="1"/>
</dbReference>